<evidence type="ECO:0000256" key="4">
    <source>
        <dbReference type="ARBA" id="ARBA00022737"/>
    </source>
</evidence>
<dbReference type="Proteomes" id="UP000472277">
    <property type="component" value="Chromosome 19"/>
</dbReference>
<evidence type="ECO:0000256" key="6">
    <source>
        <dbReference type="PROSITE-ProRule" id="PRU00176"/>
    </source>
</evidence>
<dbReference type="SMART" id="SM00360">
    <property type="entry name" value="RRM"/>
    <property type="match status" value="2"/>
</dbReference>
<dbReference type="GO" id="GO:0003730">
    <property type="term" value="F:mRNA 3'-UTR binding"/>
    <property type="evidence" value="ECO:0007669"/>
    <property type="project" value="InterPro"/>
</dbReference>
<keyword evidence="4" id="KW-0677">Repeat</keyword>
<gene>
    <name evidence="9" type="primary">CPEB4</name>
</gene>
<dbReference type="CDD" id="cd19757">
    <property type="entry name" value="Bbox1"/>
    <property type="match status" value="1"/>
</dbReference>
<organism evidence="9 10">
    <name type="scientific">Salmo trutta</name>
    <name type="common">Brown trout</name>
    <dbReference type="NCBI Taxonomy" id="8032"/>
    <lineage>
        <taxon>Eukaryota</taxon>
        <taxon>Metazoa</taxon>
        <taxon>Chordata</taxon>
        <taxon>Craniata</taxon>
        <taxon>Vertebrata</taxon>
        <taxon>Euteleostomi</taxon>
        <taxon>Actinopterygii</taxon>
        <taxon>Neopterygii</taxon>
        <taxon>Teleostei</taxon>
        <taxon>Protacanthopterygii</taxon>
        <taxon>Salmoniformes</taxon>
        <taxon>Salmonidae</taxon>
        <taxon>Salmoninae</taxon>
        <taxon>Salmo</taxon>
    </lineage>
</organism>
<comment type="subcellular location">
    <subcellularLocation>
        <location evidence="1">Cytoplasm</location>
    </subcellularLocation>
</comment>
<reference evidence="9" key="1">
    <citation type="submission" date="2025-08" db="UniProtKB">
        <authorList>
            <consortium name="Ensembl"/>
        </authorList>
    </citation>
    <scope>IDENTIFICATION</scope>
</reference>
<feature type="region of interest" description="Disordered" evidence="7">
    <location>
        <begin position="20"/>
        <end position="102"/>
    </location>
</feature>
<dbReference type="InterPro" id="IPR034819">
    <property type="entry name" value="CPEB"/>
</dbReference>
<dbReference type="SUPFAM" id="SSF54928">
    <property type="entry name" value="RNA-binding domain, RBD"/>
    <property type="match status" value="1"/>
</dbReference>
<keyword evidence="3" id="KW-0963">Cytoplasm</keyword>
<dbReference type="InterPro" id="IPR000504">
    <property type="entry name" value="RRM_dom"/>
</dbReference>
<dbReference type="InterPro" id="IPR038446">
    <property type="entry name" value="CEBP_ZZ_sf"/>
</dbReference>
<feature type="compositionally biased region" description="Basic residues" evidence="7">
    <location>
        <begin position="228"/>
        <end position="247"/>
    </location>
</feature>
<dbReference type="Ensembl" id="ENSSTUT00000011771.1">
    <property type="protein sequence ID" value="ENSSTUP00000011086.1"/>
    <property type="gene ID" value="ENSSTUG00000004949.1"/>
</dbReference>
<feature type="compositionally biased region" description="Low complexity" evidence="7">
    <location>
        <begin position="280"/>
        <end position="296"/>
    </location>
</feature>
<dbReference type="InParanoid" id="A0A673WSJ7"/>
<dbReference type="Pfam" id="PF16367">
    <property type="entry name" value="RRM_7"/>
    <property type="match status" value="1"/>
</dbReference>
<evidence type="ECO:0000256" key="2">
    <source>
        <dbReference type="ARBA" id="ARBA00010347"/>
    </source>
</evidence>
<dbReference type="GO" id="GO:0005634">
    <property type="term" value="C:nucleus"/>
    <property type="evidence" value="ECO:0007669"/>
    <property type="project" value="TreeGrafter"/>
</dbReference>
<feature type="compositionally biased region" description="Low complexity" evidence="7">
    <location>
        <begin position="46"/>
        <end position="58"/>
    </location>
</feature>
<dbReference type="PANTHER" id="PTHR12566:SF2">
    <property type="entry name" value="CYTOPLASMIC POLYADENYLATION ELEMENT-BINDING PROTEIN 4"/>
    <property type="match status" value="1"/>
</dbReference>
<evidence type="ECO:0000256" key="5">
    <source>
        <dbReference type="ARBA" id="ARBA00022884"/>
    </source>
</evidence>
<dbReference type="InterPro" id="IPR035979">
    <property type="entry name" value="RBD_domain_sf"/>
</dbReference>
<evidence type="ECO:0000259" key="8">
    <source>
        <dbReference type="PROSITE" id="PS50102"/>
    </source>
</evidence>
<feature type="compositionally biased region" description="Polar residues" evidence="7">
    <location>
        <begin position="322"/>
        <end position="349"/>
    </location>
</feature>
<dbReference type="Gene3D" id="3.30.70.330">
    <property type="match status" value="2"/>
</dbReference>
<feature type="domain" description="RRM" evidence="8">
    <location>
        <begin position="492"/>
        <end position="579"/>
    </location>
</feature>
<dbReference type="GeneTree" id="ENSGT00940000154998"/>
<dbReference type="Gene3D" id="4.10.640.40">
    <property type="entry name" value="Cytoplasmic polyadenylation element-binding protein, ZZ domain"/>
    <property type="match status" value="1"/>
</dbReference>
<feature type="compositionally biased region" description="Gly residues" evidence="7">
    <location>
        <begin position="297"/>
        <end position="308"/>
    </location>
</feature>
<dbReference type="OMA" id="XRTYGRR"/>
<evidence type="ECO:0000256" key="7">
    <source>
        <dbReference type="SAM" id="MobiDB-lite"/>
    </source>
</evidence>
<dbReference type="GO" id="GO:0000900">
    <property type="term" value="F:mRNA regulatory element binding translation repressor activity"/>
    <property type="evidence" value="ECO:0007669"/>
    <property type="project" value="TreeGrafter"/>
</dbReference>
<dbReference type="AlphaFoldDB" id="A0A673WSJ7"/>
<dbReference type="GO" id="GO:0005737">
    <property type="term" value="C:cytoplasm"/>
    <property type="evidence" value="ECO:0007669"/>
    <property type="project" value="UniProtKB-SubCell"/>
</dbReference>
<evidence type="ECO:0000256" key="1">
    <source>
        <dbReference type="ARBA" id="ARBA00004496"/>
    </source>
</evidence>
<dbReference type="GO" id="GO:2000766">
    <property type="term" value="P:negative regulation of cytoplasmic translation"/>
    <property type="evidence" value="ECO:0007669"/>
    <property type="project" value="TreeGrafter"/>
</dbReference>
<dbReference type="InterPro" id="IPR032296">
    <property type="entry name" value="CEBP_ZZ"/>
</dbReference>
<name>A0A673WSJ7_SALTR</name>
<dbReference type="Pfam" id="PF16366">
    <property type="entry name" value="CEBP_ZZ"/>
    <property type="match status" value="1"/>
</dbReference>
<dbReference type="PANTHER" id="PTHR12566">
    <property type="entry name" value="CYTOPLASMIC POLYADENYLATION ELEMENT BINDING PROTEIN CPEB"/>
    <property type="match status" value="1"/>
</dbReference>
<evidence type="ECO:0000313" key="9">
    <source>
        <dbReference type="Ensembl" id="ENSSTUP00000011086.1"/>
    </source>
</evidence>
<dbReference type="GO" id="GO:0045202">
    <property type="term" value="C:synapse"/>
    <property type="evidence" value="ECO:0007669"/>
    <property type="project" value="TreeGrafter"/>
</dbReference>
<accession>A0A673WSJ7</accession>
<dbReference type="PROSITE" id="PS50102">
    <property type="entry name" value="RRM"/>
    <property type="match status" value="2"/>
</dbReference>
<dbReference type="FunFam" id="3.30.70.330:FF:000008">
    <property type="entry name" value="Cytoplasmic polyadenylation element-binding 2 isoform X2"/>
    <property type="match status" value="1"/>
</dbReference>
<feature type="domain" description="RRM" evidence="8">
    <location>
        <begin position="600"/>
        <end position="678"/>
    </location>
</feature>
<dbReference type="GO" id="GO:0008135">
    <property type="term" value="F:translation factor activity, RNA binding"/>
    <property type="evidence" value="ECO:0007669"/>
    <property type="project" value="TreeGrafter"/>
</dbReference>
<dbReference type="GO" id="GO:0043005">
    <property type="term" value="C:neuron projection"/>
    <property type="evidence" value="ECO:0007669"/>
    <property type="project" value="TreeGrafter"/>
</dbReference>
<reference evidence="9" key="2">
    <citation type="submission" date="2025-09" db="UniProtKB">
        <authorList>
            <consortium name="Ensembl"/>
        </authorList>
    </citation>
    <scope>IDENTIFICATION</scope>
</reference>
<sequence length="749" mass="82626">MGDYGFGVLVQNNTGNKSAFPVRIHPHLQPPHHHQNASPSPAAFINNTTSGNGSSSGSPWLFSATAAHSSMQDEILGSEKPKAQQQEMQETQEKQQLSPGHQESVIISELEKARSEENKVEGSPSEGSNGKEKLRLESPVLTGFDYQETSGLGTPAQSSTSSSLTGFNNWSAAISQTPSTIINEDVSFFNPAASANNGALLFQNFSHHTSPGFGGNFSPQIGPISQHHPPHPHFQHPHNQHQQHRRSPASPHPPPFPHRNAAFSQLPHLSNNLNKPPSPWGSYQSPSPSPSSTSWSPGGGYGGWGGSQGREYRRGLNGGMTPLNSISPLKKTFPNNHVPSQKYSRTSPGFNPKSWMDESVSRSDNIFPFQERTRSFDGFNMHSLENSLIDIMRAEQDTLKGKITITKPPGLHGSFCVFDCDNLLTMSLHSLGRLGFTHPGGDSPLPINGHSSLFPMEDGFPDDERGEQSLPGLGSPHCFPHQNGERVERYSRKVFVGGLPPDIDEDEITASFRRFGHLFVDWPHKAESKSYFPPKGYAFLLFQDESSVQALIEACIEEDGKLYLCVSSPTIKDKPVQIRPWNLNDSDFVMDGSQPLDPRKTIFVGGVPRPLRAVELAMIMDRLYGGVCYAGIDTDPELKYPKGAGRVAFSNQQSYIAAISARFVQLQHGEIDKRVEVKPYVLDDQLCDECQGTRCGGKFAPFFCANVTCLQYYCEYCWAAIHSRAGREFHKPLVKEGGDRPRHISFRWN</sequence>
<keyword evidence="5 6" id="KW-0694">RNA-binding</keyword>
<evidence type="ECO:0000313" key="10">
    <source>
        <dbReference type="Proteomes" id="UP000472277"/>
    </source>
</evidence>
<keyword evidence="10" id="KW-1185">Reference proteome</keyword>
<dbReference type="CDD" id="cd12724">
    <property type="entry name" value="RRM1_CPEB2_like"/>
    <property type="match status" value="1"/>
</dbReference>
<dbReference type="FunFam" id="4.10.640.40:FF:000001">
    <property type="entry name" value="Cytoplasmic polyadenylation element-binding 2 isoform X2"/>
    <property type="match status" value="1"/>
</dbReference>
<feature type="region of interest" description="Disordered" evidence="7">
    <location>
        <begin position="211"/>
        <end position="351"/>
    </location>
</feature>
<dbReference type="CDD" id="cd12726">
    <property type="entry name" value="RRM2_CPEB2_like"/>
    <property type="match status" value="1"/>
</dbReference>
<proteinExistence type="inferred from homology"/>
<feature type="compositionally biased region" description="Basic residues" evidence="7">
    <location>
        <begin position="24"/>
        <end position="35"/>
    </location>
</feature>
<dbReference type="FunFam" id="3.30.70.330:FF:000009">
    <property type="entry name" value="cytoplasmic polyadenylation element-binding protein 2 isoform X1"/>
    <property type="match status" value="1"/>
</dbReference>
<dbReference type="InterPro" id="IPR012677">
    <property type="entry name" value="Nucleotide-bd_a/b_plait_sf"/>
</dbReference>
<evidence type="ECO:0000256" key="3">
    <source>
        <dbReference type="ARBA" id="ARBA00022490"/>
    </source>
</evidence>
<protein>
    <submittedName>
        <fullName evidence="9">Cytoplasmic polyadenylation element binding protein 4</fullName>
    </submittedName>
</protein>
<dbReference type="GO" id="GO:0043022">
    <property type="term" value="F:ribosome binding"/>
    <property type="evidence" value="ECO:0007669"/>
    <property type="project" value="TreeGrafter"/>
</dbReference>
<comment type="similarity">
    <text evidence="2">Belongs to the RRM CPEB family.</text>
</comment>
<dbReference type="FunCoup" id="A0A673WSJ7">
    <property type="interactions" value="573"/>
</dbReference>
<feature type="region of interest" description="Disordered" evidence="7">
    <location>
        <begin position="112"/>
        <end position="131"/>
    </location>
</feature>